<dbReference type="GO" id="GO:0031982">
    <property type="term" value="C:vesicle"/>
    <property type="evidence" value="ECO:0007669"/>
    <property type="project" value="TreeGrafter"/>
</dbReference>
<dbReference type="Ensembl" id="ENSAPET00000023707.1">
    <property type="protein sequence ID" value="ENSAPEP00000023096.1"/>
    <property type="gene ID" value="ENSAPEG00000016434.1"/>
</dbReference>
<dbReference type="Proteomes" id="UP000265080">
    <property type="component" value="Unplaced"/>
</dbReference>
<sequence>STSSMTSSHSKAEHLSAELLKVDYKCKECEQQQTVSSGTDHLFTCELDGREMRNIRDCVERLKLLEEMGRVWGQNMLLEVRDANLLLTDIESKEELDSLALSDIQDLQAVLDAGVFNSLLTVSVQQRRKHTTTDILNHIFNDIEIFMGQVAAAEAKNTKKKKKKKKEKVI</sequence>
<evidence type="ECO:0000259" key="1">
    <source>
        <dbReference type="Pfam" id="PF08416"/>
    </source>
</evidence>
<dbReference type="GeneTree" id="ENSGT00940000158169"/>
<evidence type="ECO:0000313" key="2">
    <source>
        <dbReference type="Ensembl" id="ENSAPEP00000023096.1"/>
    </source>
</evidence>
<feature type="domain" description="PTB" evidence="1">
    <location>
        <begin position="40"/>
        <end position="166"/>
    </location>
</feature>
<accession>A0A3P8TEH9</accession>
<dbReference type="GO" id="GO:0003779">
    <property type="term" value="F:actin binding"/>
    <property type="evidence" value="ECO:0007669"/>
    <property type="project" value="TreeGrafter"/>
</dbReference>
<dbReference type="GO" id="GO:1900029">
    <property type="term" value="P:positive regulation of ruffle assembly"/>
    <property type="evidence" value="ECO:0007669"/>
    <property type="project" value="TreeGrafter"/>
</dbReference>
<dbReference type="GO" id="GO:0032587">
    <property type="term" value="C:ruffle membrane"/>
    <property type="evidence" value="ECO:0007669"/>
    <property type="project" value="TreeGrafter"/>
</dbReference>
<dbReference type="STRING" id="161767.ENSAPEP00000023096"/>
<dbReference type="GO" id="GO:0007266">
    <property type="term" value="P:Rho protein signal transduction"/>
    <property type="evidence" value="ECO:0007669"/>
    <property type="project" value="TreeGrafter"/>
</dbReference>
<dbReference type="AlphaFoldDB" id="A0A3P8TEH9"/>
<evidence type="ECO:0000313" key="3">
    <source>
        <dbReference type="Proteomes" id="UP000265080"/>
    </source>
</evidence>
<dbReference type="InterPro" id="IPR039801">
    <property type="entry name" value="EPS8-like"/>
</dbReference>
<dbReference type="InterPro" id="IPR011993">
    <property type="entry name" value="PH-like_dom_sf"/>
</dbReference>
<dbReference type="PANTHER" id="PTHR12287">
    <property type="entry name" value="EPIDERMAL GROWTH FACTOR RECEPTOR KINASE SUBSTRATE EPS8-RELATED PROTEIN"/>
    <property type="match status" value="1"/>
</dbReference>
<keyword evidence="3" id="KW-1185">Reference proteome</keyword>
<name>A0A3P8TEH9_AMPPE</name>
<dbReference type="SUPFAM" id="SSF50729">
    <property type="entry name" value="PH domain-like"/>
    <property type="match status" value="1"/>
</dbReference>
<dbReference type="GO" id="GO:0035023">
    <property type="term" value="P:regulation of Rho protein signal transduction"/>
    <property type="evidence" value="ECO:0007669"/>
    <property type="project" value="TreeGrafter"/>
</dbReference>
<organism evidence="2 3">
    <name type="scientific">Amphiprion percula</name>
    <name type="common">Orange clownfish</name>
    <name type="synonym">Lutjanus percula</name>
    <dbReference type="NCBI Taxonomy" id="161767"/>
    <lineage>
        <taxon>Eukaryota</taxon>
        <taxon>Metazoa</taxon>
        <taxon>Chordata</taxon>
        <taxon>Craniata</taxon>
        <taxon>Vertebrata</taxon>
        <taxon>Euteleostomi</taxon>
        <taxon>Actinopterygii</taxon>
        <taxon>Neopterygii</taxon>
        <taxon>Teleostei</taxon>
        <taxon>Neoteleostei</taxon>
        <taxon>Acanthomorphata</taxon>
        <taxon>Ovalentaria</taxon>
        <taxon>Pomacentridae</taxon>
        <taxon>Amphiprion</taxon>
    </lineage>
</organism>
<reference evidence="2" key="1">
    <citation type="submission" date="2025-08" db="UniProtKB">
        <authorList>
            <consortium name="Ensembl"/>
        </authorList>
    </citation>
    <scope>IDENTIFICATION</scope>
</reference>
<dbReference type="PANTHER" id="PTHR12287:SF22">
    <property type="entry name" value="EPIDERMAL GROWTH FACTOR RECEPTOR KINASE SUBSTRATE 8-LIKE PROTEIN 3"/>
    <property type="match status" value="1"/>
</dbReference>
<protein>
    <recommendedName>
        <fullName evidence="1">PTB domain-containing protein</fullName>
    </recommendedName>
</protein>
<dbReference type="Gene3D" id="2.30.29.30">
    <property type="entry name" value="Pleckstrin-homology domain (PH domain)/Phosphotyrosine-binding domain (PTB)"/>
    <property type="match status" value="1"/>
</dbReference>
<proteinExistence type="predicted"/>
<dbReference type="Pfam" id="PF08416">
    <property type="entry name" value="PTB"/>
    <property type="match status" value="1"/>
</dbReference>
<reference evidence="2" key="2">
    <citation type="submission" date="2025-09" db="UniProtKB">
        <authorList>
            <consortium name="Ensembl"/>
        </authorList>
    </citation>
    <scope>IDENTIFICATION</scope>
</reference>
<dbReference type="InterPro" id="IPR013625">
    <property type="entry name" value="PTB"/>
</dbReference>